<proteinExistence type="predicted"/>
<dbReference type="Proteomes" id="UP000309061">
    <property type="component" value="Chromosome"/>
</dbReference>
<dbReference type="EMBL" id="CP046052">
    <property type="protein sequence ID" value="QGM45892.1"/>
    <property type="molecule type" value="Genomic_DNA"/>
</dbReference>
<dbReference type="KEGG" id="mhey:H2LOC_009360"/>
<protein>
    <submittedName>
        <fullName evidence="1">Uncharacterized protein</fullName>
    </submittedName>
</protein>
<evidence type="ECO:0000313" key="1">
    <source>
        <dbReference type="EMBL" id="QGM45892.1"/>
    </source>
</evidence>
<organism evidence="1 2">
    <name type="scientific">Methylocystis heyeri</name>
    <dbReference type="NCBI Taxonomy" id="391905"/>
    <lineage>
        <taxon>Bacteria</taxon>
        <taxon>Pseudomonadati</taxon>
        <taxon>Pseudomonadota</taxon>
        <taxon>Alphaproteobacteria</taxon>
        <taxon>Hyphomicrobiales</taxon>
        <taxon>Methylocystaceae</taxon>
        <taxon>Methylocystis</taxon>
    </lineage>
</organism>
<sequence length="67" mass="7377">MRDYELVLYPPPGKGHPFLVVAFTPNGPAIAQVFATAEEAEDFMNRTAPKVRAKLREMDEDANKSGA</sequence>
<dbReference type="RefSeq" id="WP_136496162.1">
    <property type="nucleotide sequence ID" value="NZ_CP046052.1"/>
</dbReference>
<accession>A0A6B8KE64</accession>
<reference evidence="1 2" key="1">
    <citation type="submission" date="2019-11" db="EMBL/GenBank/DDBJ databases">
        <title>The genome sequence of Methylocystis heyeri.</title>
        <authorList>
            <person name="Oshkin I.Y."/>
            <person name="Miroshnikov K."/>
            <person name="Dedysh S.N."/>
        </authorList>
    </citation>
    <scope>NUCLEOTIDE SEQUENCE [LARGE SCALE GENOMIC DNA]</scope>
    <source>
        <strain evidence="1 2">H2</strain>
    </source>
</reference>
<gene>
    <name evidence="1" type="ORF">H2LOC_009360</name>
</gene>
<evidence type="ECO:0000313" key="2">
    <source>
        <dbReference type="Proteomes" id="UP000309061"/>
    </source>
</evidence>
<keyword evidence="2" id="KW-1185">Reference proteome</keyword>
<dbReference type="AlphaFoldDB" id="A0A6B8KE64"/>
<name>A0A6B8KE64_9HYPH</name>